<dbReference type="RefSeq" id="WP_307232604.1">
    <property type="nucleotide sequence ID" value="NZ_JAUSTT010000033.1"/>
</dbReference>
<protein>
    <recommendedName>
        <fullName evidence="9">Magnesium transporter MgtE</fullName>
    </recommendedName>
</protein>
<comment type="subunit">
    <text evidence="9">Homodimer.</text>
</comment>
<dbReference type="Pfam" id="PF01769">
    <property type="entry name" value="MgtE"/>
    <property type="match status" value="1"/>
</dbReference>
<dbReference type="PROSITE" id="PS51371">
    <property type="entry name" value="CBS"/>
    <property type="match status" value="2"/>
</dbReference>
<comment type="similarity">
    <text evidence="2 9">Belongs to the SLC41A transporter family.</text>
</comment>
<dbReference type="SUPFAM" id="SSF161093">
    <property type="entry name" value="MgtE membrane domain-like"/>
    <property type="match status" value="1"/>
</dbReference>
<dbReference type="InterPro" id="IPR000644">
    <property type="entry name" value="CBS_dom"/>
</dbReference>
<dbReference type="InterPro" id="IPR046342">
    <property type="entry name" value="CBS_dom_sf"/>
</dbReference>
<evidence type="ECO:0000256" key="7">
    <source>
        <dbReference type="ARBA" id="ARBA00023136"/>
    </source>
</evidence>
<dbReference type="EMBL" id="JAUSTT010000033">
    <property type="protein sequence ID" value="MDQ0178079.1"/>
    <property type="molecule type" value="Genomic_DNA"/>
</dbReference>
<dbReference type="Pfam" id="PF00571">
    <property type="entry name" value="CBS"/>
    <property type="match status" value="2"/>
</dbReference>
<evidence type="ECO:0000256" key="5">
    <source>
        <dbReference type="ARBA" id="ARBA00022842"/>
    </source>
</evidence>
<dbReference type="SUPFAM" id="SSF54631">
    <property type="entry name" value="CBS-domain pair"/>
    <property type="match status" value="1"/>
</dbReference>
<keyword evidence="12" id="KW-1185">Reference proteome</keyword>
<comment type="caution">
    <text evidence="9">Lacks conserved residue(s) required for the propagation of feature annotation.</text>
</comment>
<name>A0ABT9WXV4_9BACI</name>
<dbReference type="PANTHER" id="PTHR41394">
    <property type="entry name" value="MAGNESIUM TRANSPORTER MGTE"/>
    <property type="match status" value="1"/>
</dbReference>
<evidence type="ECO:0000313" key="12">
    <source>
        <dbReference type="Proteomes" id="UP001223586"/>
    </source>
</evidence>
<sequence>MIMTTVLNKFKAESAGKLMTNEYVSFEEHQTVDEIIDFFRAYGKGKQNIHYIYVVDQKDCLKGVLSLRELLSTPGATQISDIMIKNIVTVDIDLDQEKVAHIIKEKDYVSLPVVDHHQKLLGVIHVDDILDVVQEEATEDFHKMAPVGKLDTSIKNVGILTIFKKRVSWLVILVFMNIFSGAGIALYEDTIAANIALVFFLPLLVDSGGNAGSQSATLIIRAMAVGDIRLRDWLSLFKKEFSISFLLGIAMAVSVSLIGIYRGGIDIAIVVSLTMLTIVVVGSLIGMSLPFIFSKLKLDPATASGPLITSICDISGVFIYFAIASWYLGL</sequence>
<dbReference type="InterPro" id="IPR006669">
    <property type="entry name" value="MgtE_transporter"/>
</dbReference>
<dbReference type="Gene3D" id="3.10.580.10">
    <property type="entry name" value="CBS-domain"/>
    <property type="match status" value="1"/>
</dbReference>
<dbReference type="NCBIfam" id="TIGR00400">
    <property type="entry name" value="mgtE"/>
    <property type="match status" value="1"/>
</dbReference>
<evidence type="ECO:0000256" key="1">
    <source>
        <dbReference type="ARBA" id="ARBA00004141"/>
    </source>
</evidence>
<evidence type="ECO:0000259" key="10">
    <source>
        <dbReference type="PROSITE" id="PS51371"/>
    </source>
</evidence>
<feature type="transmembrane region" description="Helical" evidence="9">
    <location>
        <begin position="167"/>
        <end position="187"/>
    </location>
</feature>
<evidence type="ECO:0000256" key="9">
    <source>
        <dbReference type="RuleBase" id="RU362011"/>
    </source>
</evidence>
<evidence type="ECO:0000256" key="8">
    <source>
        <dbReference type="PROSITE-ProRule" id="PRU00703"/>
    </source>
</evidence>
<evidence type="ECO:0000256" key="4">
    <source>
        <dbReference type="ARBA" id="ARBA00022692"/>
    </source>
</evidence>
<feature type="transmembrane region" description="Helical" evidence="9">
    <location>
        <begin position="241"/>
        <end position="261"/>
    </location>
</feature>
<keyword evidence="3 9" id="KW-0813">Transport</keyword>
<reference evidence="11 12" key="1">
    <citation type="submission" date="2023-07" db="EMBL/GenBank/DDBJ databases">
        <title>Genomic Encyclopedia of Type Strains, Phase IV (KMG-IV): sequencing the most valuable type-strain genomes for metagenomic binning, comparative biology and taxonomic classification.</title>
        <authorList>
            <person name="Goeker M."/>
        </authorList>
    </citation>
    <scope>NUCLEOTIDE SEQUENCE [LARGE SCALE GENOMIC DNA]</scope>
    <source>
        <strain evidence="11 12">DSM 23837</strain>
    </source>
</reference>
<comment type="subcellular location">
    <subcellularLocation>
        <location evidence="9">Cell membrane</location>
        <topology evidence="9">Multi-pass membrane protein</topology>
    </subcellularLocation>
    <subcellularLocation>
        <location evidence="1">Membrane</location>
        <topology evidence="1">Multi-pass membrane protein</topology>
    </subcellularLocation>
</comment>
<evidence type="ECO:0000256" key="2">
    <source>
        <dbReference type="ARBA" id="ARBA00009749"/>
    </source>
</evidence>
<organism evidence="11 12">
    <name type="scientific">Bacillus chungangensis</name>
    <dbReference type="NCBI Taxonomy" id="587633"/>
    <lineage>
        <taxon>Bacteria</taxon>
        <taxon>Bacillati</taxon>
        <taxon>Bacillota</taxon>
        <taxon>Bacilli</taxon>
        <taxon>Bacillales</taxon>
        <taxon>Bacillaceae</taxon>
        <taxon>Bacillus</taxon>
    </lineage>
</organism>
<keyword evidence="8" id="KW-0129">CBS domain</keyword>
<feature type="domain" description="CBS" evidence="10">
    <location>
        <begin position="19"/>
        <end position="82"/>
    </location>
</feature>
<keyword evidence="5 9" id="KW-0460">Magnesium</keyword>
<keyword evidence="7 9" id="KW-0472">Membrane</keyword>
<evidence type="ECO:0000256" key="3">
    <source>
        <dbReference type="ARBA" id="ARBA00022448"/>
    </source>
</evidence>
<keyword evidence="4 9" id="KW-0812">Transmembrane</keyword>
<proteinExistence type="inferred from homology"/>
<accession>A0ABT9WXV4</accession>
<dbReference type="Gene3D" id="1.10.357.20">
    <property type="entry name" value="SLC41 divalent cation transporters, integral membrane domain"/>
    <property type="match status" value="1"/>
</dbReference>
<feature type="transmembrane region" description="Helical" evidence="9">
    <location>
        <begin position="305"/>
        <end position="328"/>
    </location>
</feature>
<gene>
    <name evidence="11" type="ORF">J2S08_003973</name>
</gene>
<dbReference type="PANTHER" id="PTHR41394:SF8">
    <property type="entry name" value="MAGNESIUM TRANSPORTER MGTE"/>
    <property type="match status" value="1"/>
</dbReference>
<comment type="function">
    <text evidence="9">Acts as a magnesium transporter.</text>
</comment>
<dbReference type="CDD" id="cd04606">
    <property type="entry name" value="CBS_pair_Mg_transporter"/>
    <property type="match status" value="1"/>
</dbReference>
<evidence type="ECO:0000313" key="11">
    <source>
        <dbReference type="EMBL" id="MDQ0178079.1"/>
    </source>
</evidence>
<dbReference type="Proteomes" id="UP001223586">
    <property type="component" value="Unassembled WGS sequence"/>
</dbReference>
<dbReference type="InterPro" id="IPR006667">
    <property type="entry name" value="SLC41_membr_dom"/>
</dbReference>
<dbReference type="SMART" id="SM00116">
    <property type="entry name" value="CBS"/>
    <property type="match status" value="2"/>
</dbReference>
<keyword evidence="6 9" id="KW-1133">Transmembrane helix</keyword>
<evidence type="ECO:0000256" key="6">
    <source>
        <dbReference type="ARBA" id="ARBA00022989"/>
    </source>
</evidence>
<dbReference type="InterPro" id="IPR036739">
    <property type="entry name" value="SLC41_membr_dom_sf"/>
</dbReference>
<feature type="domain" description="CBS" evidence="10">
    <location>
        <begin position="83"/>
        <end position="139"/>
    </location>
</feature>
<keyword evidence="9" id="KW-1003">Cell membrane</keyword>
<keyword evidence="9" id="KW-0479">Metal-binding</keyword>
<comment type="caution">
    <text evidence="11">The sequence shown here is derived from an EMBL/GenBank/DDBJ whole genome shotgun (WGS) entry which is preliminary data.</text>
</comment>
<feature type="transmembrane region" description="Helical" evidence="9">
    <location>
        <begin position="267"/>
        <end position="293"/>
    </location>
</feature>